<keyword evidence="2" id="KW-0175">Coiled coil</keyword>
<dbReference type="AlphaFoldDB" id="A0A166VGK9"/>
<dbReference type="InterPro" id="IPR018609">
    <property type="entry name" value="Bud13"/>
</dbReference>
<dbReference type="GO" id="GO:0003723">
    <property type="term" value="F:RNA binding"/>
    <property type="evidence" value="ECO:0007669"/>
    <property type="project" value="TreeGrafter"/>
</dbReference>
<dbReference type="EMBL" id="AZGY01000001">
    <property type="protein sequence ID" value="OAA33641.1"/>
    <property type="molecule type" value="Genomic_DNA"/>
</dbReference>
<evidence type="ECO:0000313" key="4">
    <source>
        <dbReference type="EMBL" id="OAA33641.1"/>
    </source>
</evidence>
<name>A0A166VGK9_9HYPO</name>
<dbReference type="STRING" id="1081109.A0A166VGK9"/>
<feature type="region of interest" description="Disordered" evidence="3">
    <location>
        <begin position="263"/>
        <end position="286"/>
    </location>
</feature>
<accession>A0A166VGK9</accession>
<dbReference type="Pfam" id="PF09736">
    <property type="entry name" value="Bud13"/>
    <property type="match status" value="1"/>
</dbReference>
<evidence type="ECO:0000313" key="5">
    <source>
        <dbReference type="Proteomes" id="UP000078544"/>
    </source>
</evidence>
<evidence type="ECO:0000256" key="2">
    <source>
        <dbReference type="SAM" id="Coils"/>
    </source>
</evidence>
<protein>
    <submittedName>
        <fullName evidence="4">Bud13</fullName>
    </submittedName>
</protein>
<dbReference type="GO" id="GO:0005684">
    <property type="term" value="C:U2-type spliceosomal complex"/>
    <property type="evidence" value="ECO:0007669"/>
    <property type="project" value="TreeGrafter"/>
</dbReference>
<reference evidence="4 5" key="1">
    <citation type="journal article" date="2016" name="Genome Biol. Evol.">
        <title>Divergent and convergent evolution of fungal pathogenicity.</title>
        <authorList>
            <person name="Shang Y."/>
            <person name="Xiao G."/>
            <person name="Zheng P."/>
            <person name="Cen K."/>
            <person name="Zhan S."/>
            <person name="Wang C."/>
        </authorList>
    </citation>
    <scope>NUCLEOTIDE SEQUENCE [LARGE SCALE GENOMIC DNA]</scope>
    <source>
        <strain evidence="4 5">RCEF 2490</strain>
    </source>
</reference>
<feature type="coiled-coil region" evidence="2">
    <location>
        <begin position="134"/>
        <end position="165"/>
    </location>
</feature>
<dbReference type="InterPro" id="IPR051112">
    <property type="entry name" value="CWC26_splicing_factor"/>
</dbReference>
<dbReference type="PANTHER" id="PTHR31809:SF0">
    <property type="entry name" value="BUD13 HOMOLOG"/>
    <property type="match status" value="1"/>
</dbReference>
<evidence type="ECO:0000256" key="1">
    <source>
        <dbReference type="ARBA" id="ARBA00011069"/>
    </source>
</evidence>
<keyword evidence="5" id="KW-1185">Reference proteome</keyword>
<comment type="caution">
    <text evidence="4">The sequence shown here is derived from an EMBL/GenBank/DDBJ whole genome shotgun (WGS) entry which is preliminary data.</text>
</comment>
<dbReference type="GO" id="GO:0070274">
    <property type="term" value="C:RES complex"/>
    <property type="evidence" value="ECO:0007669"/>
    <property type="project" value="TreeGrafter"/>
</dbReference>
<organism evidence="4 5">
    <name type="scientific">Moelleriella libera RCEF 2490</name>
    <dbReference type="NCBI Taxonomy" id="1081109"/>
    <lineage>
        <taxon>Eukaryota</taxon>
        <taxon>Fungi</taxon>
        <taxon>Dikarya</taxon>
        <taxon>Ascomycota</taxon>
        <taxon>Pezizomycotina</taxon>
        <taxon>Sordariomycetes</taxon>
        <taxon>Hypocreomycetidae</taxon>
        <taxon>Hypocreales</taxon>
        <taxon>Clavicipitaceae</taxon>
        <taxon>Moelleriella</taxon>
    </lineage>
</organism>
<dbReference type="PANTHER" id="PTHR31809">
    <property type="entry name" value="BUD13 HOMOLOG"/>
    <property type="match status" value="1"/>
</dbReference>
<dbReference type="OrthoDB" id="6022at2759"/>
<dbReference type="GO" id="GO:0000398">
    <property type="term" value="P:mRNA splicing, via spliceosome"/>
    <property type="evidence" value="ECO:0007669"/>
    <property type="project" value="TreeGrafter"/>
</dbReference>
<proteinExistence type="inferred from homology"/>
<evidence type="ECO:0000256" key="3">
    <source>
        <dbReference type="SAM" id="MobiDB-lite"/>
    </source>
</evidence>
<dbReference type="Proteomes" id="UP000078544">
    <property type="component" value="Unassembled WGS sequence"/>
</dbReference>
<gene>
    <name evidence="4" type="ORF">AAL_01106</name>
</gene>
<sequence>MSADLSAYLASRYLVADPRSTSKKRKRKAKTTDGLVITEDDAPMCSPSKATEYNDDSPLAVVGATSDVRGFLKKSWKRIGSKDAEETEITAAADSILASAALENEARRAADSAGPVVEASDTVVKMSDGSHAGLQTAAAVSAQLKRRLREERDQFEHYRKSANEEETVYRDATGRRIDIAMKRAHARKAAAEAEDEDLLSKQALMGKVQKDELRKENEQLEEAKLIPFARTVDDESLNRDLMQQKRWNDPMLHFMTDSKADLKSGKKSMTRPKYSGRAPPNRYDIKPGYRWDGIDRSVGYEEDRTKAMARHGKMTEHSWQLDA</sequence>
<comment type="similarity">
    <text evidence="1">Belongs to the CWC26 family.</text>
</comment>